<reference evidence="3" key="2">
    <citation type="submission" date="2020-08" db="EMBL/GenBank/DDBJ databases">
        <title>Plant Genome Project.</title>
        <authorList>
            <person name="Zhang R.-G."/>
        </authorList>
    </citation>
    <scope>NUCLEOTIDE SEQUENCE</scope>
    <source>
        <strain evidence="3">Huo1</strain>
        <tissue evidence="3">Leaf</tissue>
    </source>
</reference>
<dbReference type="InterPro" id="IPR044275">
    <property type="entry name" value="KRP"/>
</dbReference>
<reference evidence="3" key="1">
    <citation type="submission" date="2018-01" db="EMBL/GenBank/DDBJ databases">
        <authorList>
            <person name="Mao J.F."/>
        </authorList>
    </citation>
    <scope>NUCLEOTIDE SEQUENCE</scope>
    <source>
        <strain evidence="3">Huo1</strain>
        <tissue evidence="3">Leaf</tissue>
    </source>
</reference>
<sequence>MGEFSVRIKCRAMEEDMRLNFNKKRKVYSKHENESCGEAELAEDSPSPAASRTSSCSKREDSNDVLKTSPSSPDLENADSHSEGFVTEISTSTGRVFSREATPTSELCGDSEHVSLQLSPPPTSRKKSTTLRRKTPNSAAESMPSAAELEAFFAAAEKYEQKRFSEKCVKPFKIWHMHTMITKFRSVFTISAENAHPAHFSVGQLIIPSTEKERGNEFD</sequence>
<evidence type="ECO:0000256" key="2">
    <source>
        <dbReference type="SAM" id="MobiDB-lite"/>
    </source>
</evidence>
<evidence type="ECO:0000313" key="4">
    <source>
        <dbReference type="Proteomes" id="UP000298416"/>
    </source>
</evidence>
<dbReference type="GO" id="GO:0051726">
    <property type="term" value="P:regulation of cell cycle"/>
    <property type="evidence" value="ECO:0007669"/>
    <property type="project" value="InterPro"/>
</dbReference>
<proteinExistence type="predicted"/>
<feature type="compositionally biased region" description="Polar residues" evidence="2">
    <location>
        <begin position="88"/>
        <end position="105"/>
    </location>
</feature>
<evidence type="ECO:0000313" key="3">
    <source>
        <dbReference type="EMBL" id="KAG6408910.1"/>
    </source>
</evidence>
<feature type="region of interest" description="Disordered" evidence="2">
    <location>
        <begin position="28"/>
        <end position="143"/>
    </location>
</feature>
<comment type="caution">
    <text evidence="3">The sequence shown here is derived from an EMBL/GenBank/DDBJ whole genome shotgun (WGS) entry which is preliminary data.</text>
</comment>
<feature type="compositionally biased region" description="Basic residues" evidence="2">
    <location>
        <begin position="124"/>
        <end position="135"/>
    </location>
</feature>
<dbReference type="EMBL" id="PNBA02000011">
    <property type="protein sequence ID" value="KAG6408910.1"/>
    <property type="molecule type" value="Genomic_DNA"/>
</dbReference>
<dbReference type="AlphaFoldDB" id="A0A8X8X8M2"/>
<keyword evidence="4" id="KW-1185">Reference proteome</keyword>
<evidence type="ECO:0000256" key="1">
    <source>
        <dbReference type="ARBA" id="ARBA00023306"/>
    </source>
</evidence>
<accession>A0A8X8X8M2</accession>
<organism evidence="3">
    <name type="scientific">Salvia splendens</name>
    <name type="common">Scarlet sage</name>
    <dbReference type="NCBI Taxonomy" id="180675"/>
    <lineage>
        <taxon>Eukaryota</taxon>
        <taxon>Viridiplantae</taxon>
        <taxon>Streptophyta</taxon>
        <taxon>Embryophyta</taxon>
        <taxon>Tracheophyta</taxon>
        <taxon>Spermatophyta</taxon>
        <taxon>Magnoliopsida</taxon>
        <taxon>eudicotyledons</taxon>
        <taxon>Gunneridae</taxon>
        <taxon>Pentapetalae</taxon>
        <taxon>asterids</taxon>
        <taxon>lamiids</taxon>
        <taxon>Lamiales</taxon>
        <taxon>Lamiaceae</taxon>
        <taxon>Nepetoideae</taxon>
        <taxon>Mentheae</taxon>
        <taxon>Salviinae</taxon>
        <taxon>Salvia</taxon>
        <taxon>Salvia subgen. Calosphace</taxon>
        <taxon>core Calosphace</taxon>
    </lineage>
</organism>
<gene>
    <name evidence="3" type="ORF">SASPL_131936</name>
</gene>
<dbReference type="Proteomes" id="UP000298416">
    <property type="component" value="Unassembled WGS sequence"/>
</dbReference>
<dbReference type="GO" id="GO:0004861">
    <property type="term" value="F:cyclin-dependent protein serine/threonine kinase inhibitor activity"/>
    <property type="evidence" value="ECO:0007669"/>
    <property type="project" value="InterPro"/>
</dbReference>
<feature type="compositionally biased region" description="Polar residues" evidence="2">
    <location>
        <begin position="65"/>
        <end position="74"/>
    </location>
</feature>
<keyword evidence="1" id="KW-0131">Cell cycle</keyword>
<protein>
    <recommendedName>
        <fullName evidence="5">Cyclin-dependent kinase inhibitor</fullName>
    </recommendedName>
</protein>
<dbReference type="PANTHER" id="PTHR46776">
    <property type="entry name" value="CYCLIN-DEPENDENT KINASE INHIBITOR 4-RELATED"/>
    <property type="match status" value="1"/>
</dbReference>
<name>A0A8X8X8M2_SALSN</name>
<evidence type="ECO:0008006" key="5">
    <source>
        <dbReference type="Google" id="ProtNLM"/>
    </source>
</evidence>